<proteinExistence type="predicted"/>
<evidence type="ECO:0000313" key="2">
    <source>
        <dbReference type="EMBL" id="CAK0805771.1"/>
    </source>
</evidence>
<dbReference type="Pfam" id="PF10294">
    <property type="entry name" value="Methyltransf_16"/>
    <property type="match status" value="1"/>
</dbReference>
<keyword evidence="3" id="KW-1185">Reference proteome</keyword>
<organism evidence="2 3">
    <name type="scientific">Prorocentrum cordatum</name>
    <dbReference type="NCBI Taxonomy" id="2364126"/>
    <lineage>
        <taxon>Eukaryota</taxon>
        <taxon>Sar</taxon>
        <taxon>Alveolata</taxon>
        <taxon>Dinophyceae</taxon>
        <taxon>Prorocentrales</taxon>
        <taxon>Prorocentraceae</taxon>
        <taxon>Prorocentrum</taxon>
    </lineage>
</organism>
<dbReference type="SUPFAM" id="SSF53335">
    <property type="entry name" value="S-adenosyl-L-methionine-dependent methyltransferases"/>
    <property type="match status" value="1"/>
</dbReference>
<reference evidence="2" key="1">
    <citation type="submission" date="2023-10" db="EMBL/GenBank/DDBJ databases">
        <authorList>
            <person name="Chen Y."/>
            <person name="Shah S."/>
            <person name="Dougan E. K."/>
            <person name="Thang M."/>
            <person name="Chan C."/>
        </authorList>
    </citation>
    <scope>NUCLEOTIDE SEQUENCE [LARGE SCALE GENOMIC DNA]</scope>
</reference>
<dbReference type="EMBL" id="CAUYUJ010003553">
    <property type="protein sequence ID" value="CAK0805771.1"/>
    <property type="molecule type" value="Genomic_DNA"/>
</dbReference>
<sequence>SSSSSSSSSSSPPRPCSRLRPACGGRGGRARRPRPAARAMPRGESRIWTRSVELDAERGLSVSLVEDPTLDLDGEAWCSWCLWPAARALVGYLATLADAELAGLSVLELGSGCGAVGIYLQKRGAGPVVLTDVHRALPLLKRNVGANRASCEVCALLWGTPPETGGDARCCCT</sequence>
<feature type="non-terminal residue" evidence="2">
    <location>
        <position position="1"/>
    </location>
</feature>
<dbReference type="InterPro" id="IPR029063">
    <property type="entry name" value="SAM-dependent_MTases_sf"/>
</dbReference>
<gene>
    <name evidence="2" type="ORF">PCOR1329_LOCUS12204</name>
</gene>
<feature type="compositionally biased region" description="Low complexity" evidence="1">
    <location>
        <begin position="1"/>
        <end position="11"/>
    </location>
</feature>
<evidence type="ECO:0000313" key="3">
    <source>
        <dbReference type="Proteomes" id="UP001189429"/>
    </source>
</evidence>
<accession>A0ABN9QIE0</accession>
<dbReference type="Gene3D" id="3.40.50.150">
    <property type="entry name" value="Vaccinia Virus protein VP39"/>
    <property type="match status" value="1"/>
</dbReference>
<protein>
    <recommendedName>
        <fullName evidence="4">Calmodulin-lysine N-methyltransferase</fullName>
    </recommendedName>
</protein>
<dbReference type="PANTHER" id="PTHR14614">
    <property type="entry name" value="HEPATOCELLULAR CARCINOMA-ASSOCIATED ANTIGEN"/>
    <property type="match status" value="1"/>
</dbReference>
<dbReference type="InterPro" id="IPR019410">
    <property type="entry name" value="Methyltransf_16"/>
</dbReference>
<dbReference type="PANTHER" id="PTHR14614:SF132">
    <property type="entry name" value="PROTEIN-LYSINE METHYLTRANSFERASE C42C1.13"/>
    <property type="match status" value="1"/>
</dbReference>
<evidence type="ECO:0000256" key="1">
    <source>
        <dbReference type="SAM" id="MobiDB-lite"/>
    </source>
</evidence>
<evidence type="ECO:0008006" key="4">
    <source>
        <dbReference type="Google" id="ProtNLM"/>
    </source>
</evidence>
<dbReference type="Proteomes" id="UP001189429">
    <property type="component" value="Unassembled WGS sequence"/>
</dbReference>
<name>A0ABN9QIE0_9DINO</name>
<feature type="region of interest" description="Disordered" evidence="1">
    <location>
        <begin position="1"/>
        <end position="42"/>
    </location>
</feature>
<comment type="caution">
    <text evidence="2">The sequence shown here is derived from an EMBL/GenBank/DDBJ whole genome shotgun (WGS) entry which is preliminary data.</text>
</comment>